<sequence length="338" mass="38486">MRLSVQVRRNPFDSDENHLNLAPNPYATLQKSNTLPIGSSGVLSGLNSALQTKSTIQNGVAADYQQQYQRYSLPPNGFNQSSSPQQVLMQNASIQQQQNFAPLSQKSHQFNSQFTFNPAGHSMFNVQNSQQSQFSQQSITQLSQNQQQPLTINQNPFASMTHQSQQSYANSTPQLQQKTLTSFMQTQNPQSQTQSKQRQIAQKSVQNDTTSIYDHTLKLMMESQKLRKKELDALKDKECVLLCFRCQKPVSVVDKQNDKFSKMNKDEQQKYLEDQHQVGKVSNDIVEVYIKQKCVGCARFTCQNCMDECTTCQQKQCVLCLEYDGNNQKYHCSTCMLV</sequence>
<proteinExistence type="predicted"/>
<dbReference type="Proteomes" id="UP000039865">
    <property type="component" value="Unassembled WGS sequence"/>
</dbReference>
<evidence type="ECO:0000313" key="2">
    <source>
        <dbReference type="EMBL" id="CDW83588.1"/>
    </source>
</evidence>
<organism evidence="2 3">
    <name type="scientific">Stylonychia lemnae</name>
    <name type="common">Ciliate</name>
    <dbReference type="NCBI Taxonomy" id="5949"/>
    <lineage>
        <taxon>Eukaryota</taxon>
        <taxon>Sar</taxon>
        <taxon>Alveolata</taxon>
        <taxon>Ciliophora</taxon>
        <taxon>Intramacronucleata</taxon>
        <taxon>Spirotrichea</taxon>
        <taxon>Stichotrichia</taxon>
        <taxon>Sporadotrichida</taxon>
        <taxon>Oxytrichidae</taxon>
        <taxon>Stylonychinae</taxon>
        <taxon>Stylonychia</taxon>
    </lineage>
</organism>
<feature type="region of interest" description="Disordered" evidence="1">
    <location>
        <begin position="184"/>
        <end position="207"/>
    </location>
</feature>
<dbReference type="InParanoid" id="A0A078ART5"/>
<evidence type="ECO:0000256" key="1">
    <source>
        <dbReference type="SAM" id="MobiDB-lite"/>
    </source>
</evidence>
<gene>
    <name evidence="2" type="primary">Contig17888.g19015</name>
    <name evidence="2" type="ORF">STYLEM_12636</name>
</gene>
<dbReference type="EMBL" id="CCKQ01011986">
    <property type="protein sequence ID" value="CDW83588.1"/>
    <property type="molecule type" value="Genomic_DNA"/>
</dbReference>
<evidence type="ECO:0000313" key="3">
    <source>
        <dbReference type="Proteomes" id="UP000039865"/>
    </source>
</evidence>
<keyword evidence="3" id="KW-1185">Reference proteome</keyword>
<reference evidence="2 3" key="1">
    <citation type="submission" date="2014-06" db="EMBL/GenBank/DDBJ databases">
        <authorList>
            <person name="Swart Estienne"/>
        </authorList>
    </citation>
    <scope>NUCLEOTIDE SEQUENCE [LARGE SCALE GENOMIC DNA]</scope>
    <source>
        <strain evidence="2 3">130c</strain>
    </source>
</reference>
<accession>A0A078ART5</accession>
<protein>
    <submittedName>
        <fullName evidence="2">Uncharacterized protein</fullName>
    </submittedName>
</protein>
<name>A0A078ART5_STYLE</name>
<dbReference type="AlphaFoldDB" id="A0A078ART5"/>